<keyword evidence="3" id="KW-1185">Reference proteome</keyword>
<dbReference type="AlphaFoldDB" id="A0A8S1PPK2"/>
<dbReference type="OMA" id="ENTSEWI"/>
<reference evidence="2" key="1">
    <citation type="submission" date="2021-01" db="EMBL/GenBank/DDBJ databases">
        <authorList>
            <consortium name="Genoscope - CEA"/>
            <person name="William W."/>
        </authorList>
    </citation>
    <scope>NUCLEOTIDE SEQUENCE</scope>
</reference>
<sequence length="232" mass="27409">MIEKEEDLFCSLKHKLPVLMIACDKELKKNQRLLCPLCMENLEQKSQLMSFKKALENIEENQRQKKESIENFLIINIKQLEELQKALHQLKSNIAQQLDYLIENTSEWIKQIYLWGQSNISYSFFDELEILINQTKLDQSNYKSIFDQINQINQSQNQKISKKLNQFKSFSVVTKSSLKFQTQITPNLLKLDYKVNKNQCMAPLVNSKKSNYVIQEDLFLPTVRVQIYVSFN</sequence>
<dbReference type="EMBL" id="CAJJDM010000130">
    <property type="protein sequence ID" value="CAD8105307.1"/>
    <property type="molecule type" value="Genomic_DNA"/>
</dbReference>
<protein>
    <submittedName>
        <fullName evidence="2">Uncharacterized protein</fullName>
    </submittedName>
</protein>
<dbReference type="Proteomes" id="UP000688137">
    <property type="component" value="Unassembled WGS sequence"/>
</dbReference>
<gene>
    <name evidence="2" type="ORF">PPRIM_AZ9-3.1.T1270006</name>
</gene>
<proteinExistence type="predicted"/>
<evidence type="ECO:0000313" key="2">
    <source>
        <dbReference type="EMBL" id="CAD8105307.1"/>
    </source>
</evidence>
<name>A0A8S1PPK2_PARPR</name>
<evidence type="ECO:0000256" key="1">
    <source>
        <dbReference type="SAM" id="Coils"/>
    </source>
</evidence>
<accession>A0A8S1PPK2</accession>
<feature type="coiled-coil region" evidence="1">
    <location>
        <begin position="41"/>
        <end position="100"/>
    </location>
</feature>
<comment type="caution">
    <text evidence="2">The sequence shown here is derived from an EMBL/GenBank/DDBJ whole genome shotgun (WGS) entry which is preliminary data.</text>
</comment>
<keyword evidence="1" id="KW-0175">Coiled coil</keyword>
<evidence type="ECO:0000313" key="3">
    <source>
        <dbReference type="Proteomes" id="UP000688137"/>
    </source>
</evidence>
<organism evidence="2 3">
    <name type="scientific">Paramecium primaurelia</name>
    <dbReference type="NCBI Taxonomy" id="5886"/>
    <lineage>
        <taxon>Eukaryota</taxon>
        <taxon>Sar</taxon>
        <taxon>Alveolata</taxon>
        <taxon>Ciliophora</taxon>
        <taxon>Intramacronucleata</taxon>
        <taxon>Oligohymenophorea</taxon>
        <taxon>Peniculida</taxon>
        <taxon>Parameciidae</taxon>
        <taxon>Paramecium</taxon>
    </lineage>
</organism>